<dbReference type="Proteomes" id="UP000886998">
    <property type="component" value="Unassembled WGS sequence"/>
</dbReference>
<dbReference type="EMBL" id="BMAV01010700">
    <property type="protein sequence ID" value="GFY55996.1"/>
    <property type="molecule type" value="Genomic_DNA"/>
</dbReference>
<dbReference type="AlphaFoldDB" id="A0A8X7C3R7"/>
<dbReference type="InterPro" id="IPR000210">
    <property type="entry name" value="BTB/POZ_dom"/>
</dbReference>
<dbReference type="SMART" id="SM00225">
    <property type="entry name" value="BTB"/>
    <property type="match status" value="1"/>
</dbReference>
<organism evidence="2 3">
    <name type="scientific">Trichonephila inaurata madagascariensis</name>
    <dbReference type="NCBI Taxonomy" id="2747483"/>
    <lineage>
        <taxon>Eukaryota</taxon>
        <taxon>Metazoa</taxon>
        <taxon>Ecdysozoa</taxon>
        <taxon>Arthropoda</taxon>
        <taxon>Chelicerata</taxon>
        <taxon>Arachnida</taxon>
        <taxon>Araneae</taxon>
        <taxon>Araneomorphae</taxon>
        <taxon>Entelegynae</taxon>
        <taxon>Araneoidea</taxon>
        <taxon>Nephilidae</taxon>
        <taxon>Trichonephila</taxon>
        <taxon>Trichonephila inaurata</taxon>
    </lineage>
</organism>
<gene>
    <name evidence="2" type="primary">spop-b_46</name>
    <name evidence="2" type="ORF">TNIN_181611</name>
</gene>
<feature type="domain" description="BTB" evidence="1">
    <location>
        <begin position="259"/>
        <end position="326"/>
    </location>
</feature>
<name>A0A8X7C3R7_9ARAC</name>
<dbReference type="Gene3D" id="1.25.40.420">
    <property type="match status" value="1"/>
</dbReference>
<sequence length="428" mass="49615">MNVHEEERRFSSENVQHNVVKCLDPVDFFIVTRVPVETYKFKWSLSKFNNISNDEELYSFLYSSCYRMKLTKYENGFGLFHLRQTRHNHTKQTVNNLYSTKFDSSIVHTQNNNKQPFGSSVYSLTPLTTRKAVRRVPRKDDIAIENTAHSAIKNQVVVENENRIEYQVSALDKHGKERIRWETCFSNKNDNESCLIGEYRSNSWKTFSSDDLVLHCCIKVTKTPKTEKQYLDTECYLGSRCWLKLSQDLKSMYKNSFNADCTLQIGTEEIRVNSSILAARSSVFKKMLNHDKEQNVQSPVIITDVPLPAIKRLVEFLYTGAVEDAAKDNPFEEVYDLYYAADKYKVMDLRKICGINLISKASVNNASKILMLADQHSDNYFKSQVLNFIRLNFEAVVDSDIWRHFMENETKLANEALSFCAQKFKAGV</sequence>
<keyword evidence="3" id="KW-1185">Reference proteome</keyword>
<evidence type="ECO:0000313" key="2">
    <source>
        <dbReference type="EMBL" id="GFY55996.1"/>
    </source>
</evidence>
<dbReference type="PROSITE" id="PS50097">
    <property type="entry name" value="BTB"/>
    <property type="match status" value="1"/>
</dbReference>
<accession>A0A8X7C3R7</accession>
<evidence type="ECO:0000313" key="3">
    <source>
        <dbReference type="Proteomes" id="UP000886998"/>
    </source>
</evidence>
<dbReference type="OrthoDB" id="684045at2759"/>
<dbReference type="Gene3D" id="3.30.710.10">
    <property type="entry name" value="Potassium Channel Kv1.1, Chain A"/>
    <property type="match status" value="1"/>
</dbReference>
<evidence type="ECO:0000259" key="1">
    <source>
        <dbReference type="PROSITE" id="PS50097"/>
    </source>
</evidence>
<dbReference type="InterPro" id="IPR011333">
    <property type="entry name" value="SKP1/BTB/POZ_sf"/>
</dbReference>
<dbReference type="SUPFAM" id="SSF54695">
    <property type="entry name" value="POZ domain"/>
    <property type="match status" value="1"/>
</dbReference>
<dbReference type="Pfam" id="PF00651">
    <property type="entry name" value="BTB"/>
    <property type="match status" value="1"/>
</dbReference>
<proteinExistence type="predicted"/>
<reference evidence="2" key="1">
    <citation type="submission" date="2020-08" db="EMBL/GenBank/DDBJ databases">
        <title>Multicomponent nature underlies the extraordinary mechanical properties of spider dragline silk.</title>
        <authorList>
            <person name="Kono N."/>
            <person name="Nakamura H."/>
            <person name="Mori M."/>
            <person name="Yoshida Y."/>
            <person name="Ohtoshi R."/>
            <person name="Malay A.D."/>
            <person name="Moran D.A.P."/>
            <person name="Tomita M."/>
            <person name="Numata K."/>
            <person name="Arakawa K."/>
        </authorList>
    </citation>
    <scope>NUCLEOTIDE SEQUENCE</scope>
</reference>
<protein>
    <submittedName>
        <fullName evidence="2">Speckle-type POZ protein B</fullName>
    </submittedName>
</protein>
<dbReference type="PANTHER" id="PTHR24413">
    <property type="entry name" value="SPECKLE-TYPE POZ PROTEIN"/>
    <property type="match status" value="1"/>
</dbReference>
<comment type="caution">
    <text evidence="2">The sequence shown here is derived from an EMBL/GenBank/DDBJ whole genome shotgun (WGS) entry which is preliminary data.</text>
</comment>